<comment type="caution">
    <text evidence="3">The sequence shown here is derived from an EMBL/GenBank/DDBJ whole genome shotgun (WGS) entry which is preliminary data.</text>
</comment>
<keyword evidence="4" id="KW-1185">Reference proteome</keyword>
<feature type="transmembrane region" description="Helical" evidence="2">
    <location>
        <begin position="6"/>
        <end position="30"/>
    </location>
</feature>
<name>A0A2A2D6X0_9ACTN</name>
<dbReference type="EMBL" id="NSJV01000405">
    <property type="protein sequence ID" value="PAU47080.1"/>
    <property type="molecule type" value="Genomic_DNA"/>
</dbReference>
<accession>A0A2A2D6X0</accession>
<gene>
    <name evidence="3" type="ORF">CK936_21000</name>
</gene>
<feature type="region of interest" description="Disordered" evidence="1">
    <location>
        <begin position="37"/>
        <end position="100"/>
    </location>
</feature>
<keyword evidence="2" id="KW-0812">Transmembrane</keyword>
<reference evidence="3 4" key="1">
    <citation type="submission" date="2017-08" db="EMBL/GenBank/DDBJ databases">
        <title>Genome sequence of Streptomyces albireticuli NRRL B-1670.</title>
        <authorList>
            <person name="Graham D.E."/>
            <person name="Mahan K.M."/>
            <person name="Klingeman D.M."/>
            <person name="Hettich R.L."/>
            <person name="Parry R.J."/>
            <person name="Spain J.C."/>
        </authorList>
    </citation>
    <scope>NUCLEOTIDE SEQUENCE [LARGE SCALE GENOMIC DNA]</scope>
    <source>
        <strain evidence="3 4">NRRL B-1670</strain>
    </source>
</reference>
<evidence type="ECO:0000313" key="3">
    <source>
        <dbReference type="EMBL" id="PAU47080.1"/>
    </source>
</evidence>
<evidence type="ECO:0000256" key="1">
    <source>
        <dbReference type="SAM" id="MobiDB-lite"/>
    </source>
</evidence>
<proteinExistence type="predicted"/>
<keyword evidence="2" id="KW-0472">Membrane</keyword>
<organism evidence="3 4">
    <name type="scientific">Streptomyces albireticuli</name>
    <dbReference type="NCBI Taxonomy" id="1940"/>
    <lineage>
        <taxon>Bacteria</taxon>
        <taxon>Bacillati</taxon>
        <taxon>Actinomycetota</taxon>
        <taxon>Actinomycetes</taxon>
        <taxon>Kitasatosporales</taxon>
        <taxon>Streptomycetaceae</taxon>
        <taxon>Streptomyces</taxon>
    </lineage>
</organism>
<dbReference type="Proteomes" id="UP000218944">
    <property type="component" value="Unassembled WGS sequence"/>
</dbReference>
<protein>
    <submittedName>
        <fullName evidence="3">Uncharacterized protein</fullName>
    </submittedName>
</protein>
<keyword evidence="2" id="KW-1133">Transmembrane helix</keyword>
<evidence type="ECO:0000256" key="2">
    <source>
        <dbReference type="SAM" id="Phobius"/>
    </source>
</evidence>
<dbReference type="RefSeq" id="WP_095582499.1">
    <property type="nucleotide sequence ID" value="NZ_JAJQQS010000018.1"/>
</dbReference>
<dbReference type="AlphaFoldDB" id="A0A2A2D6X0"/>
<feature type="region of interest" description="Disordered" evidence="1">
    <location>
        <begin position="130"/>
        <end position="150"/>
    </location>
</feature>
<evidence type="ECO:0000313" key="4">
    <source>
        <dbReference type="Proteomes" id="UP000218944"/>
    </source>
</evidence>
<sequence>MSTVVIGPIVVAVVGAVIGLAVTGGFSWVVDAVKGEDGPPPIYVSGSRSPRTVESRGPDPGTTASGTAAPGTAGPSASGAAMSGPTAAPSADEEHARSKGLDVQRPLYLCPWDARVVRTPPAELVEPPVRDRELDTSRVSSRNAGDPDRTTLTLHIQPEGSRPLVIREVRIKVIAREPVPAAGEATVLGLQAAGCGGEEETVTARADLDGGGRYARVVPTGELSFPVEITGGRTLAVDLTVATRRCDCSWVPEIVWAKDGEVRTTPWFDKGGLPFRTIPSAGYRRVAWKLLYANDVGNPGLTEDKWVPVPFDERILD</sequence>
<feature type="compositionally biased region" description="Low complexity" evidence="1">
    <location>
        <begin position="60"/>
        <end position="90"/>
    </location>
</feature>